<dbReference type="Pfam" id="PF02021">
    <property type="entry name" value="UPF0102"/>
    <property type="match status" value="1"/>
</dbReference>
<protein>
    <recommendedName>
        <fullName evidence="2">YraN family protein</fullName>
    </recommendedName>
</protein>
<dbReference type="PANTHER" id="PTHR34039:SF1">
    <property type="entry name" value="UPF0102 PROTEIN YRAN"/>
    <property type="match status" value="1"/>
</dbReference>
<dbReference type="EMBL" id="BARU01007994">
    <property type="protein sequence ID" value="GAH35335.1"/>
    <property type="molecule type" value="Genomic_DNA"/>
</dbReference>
<proteinExistence type="predicted"/>
<dbReference type="GO" id="GO:0003676">
    <property type="term" value="F:nucleic acid binding"/>
    <property type="evidence" value="ECO:0007669"/>
    <property type="project" value="InterPro"/>
</dbReference>
<dbReference type="CDD" id="cd20736">
    <property type="entry name" value="PoNe_Nuclease"/>
    <property type="match status" value="1"/>
</dbReference>
<dbReference type="InterPro" id="IPR003509">
    <property type="entry name" value="UPF0102_YraN-like"/>
</dbReference>
<dbReference type="InterPro" id="IPR011856">
    <property type="entry name" value="tRNA_endonuc-like_dom_sf"/>
</dbReference>
<name>X1FS10_9ZZZZ</name>
<dbReference type="AlphaFoldDB" id="X1FS10"/>
<dbReference type="SUPFAM" id="SSF52980">
    <property type="entry name" value="Restriction endonuclease-like"/>
    <property type="match status" value="1"/>
</dbReference>
<dbReference type="InterPro" id="IPR011335">
    <property type="entry name" value="Restrct_endonuc-II-like"/>
</dbReference>
<accession>X1FS10</accession>
<evidence type="ECO:0008006" key="2">
    <source>
        <dbReference type="Google" id="ProtNLM"/>
    </source>
</evidence>
<sequence length="77" mass="9011">MKRRDAGILGEKLARDFLKKRGYRILETNYRCPQGEIDIVARHKDFLVFIEVRTKTSLEFGSPEESITPAKKERMRA</sequence>
<dbReference type="PANTHER" id="PTHR34039">
    <property type="entry name" value="UPF0102 PROTEIN YRAN"/>
    <property type="match status" value="1"/>
</dbReference>
<feature type="non-terminal residue" evidence="1">
    <location>
        <position position="77"/>
    </location>
</feature>
<comment type="caution">
    <text evidence="1">The sequence shown here is derived from an EMBL/GenBank/DDBJ whole genome shotgun (WGS) entry which is preliminary data.</text>
</comment>
<gene>
    <name evidence="1" type="ORF">S03H2_15713</name>
</gene>
<organism evidence="1">
    <name type="scientific">marine sediment metagenome</name>
    <dbReference type="NCBI Taxonomy" id="412755"/>
    <lineage>
        <taxon>unclassified sequences</taxon>
        <taxon>metagenomes</taxon>
        <taxon>ecological metagenomes</taxon>
    </lineage>
</organism>
<dbReference type="Gene3D" id="3.40.1350.10">
    <property type="match status" value="1"/>
</dbReference>
<evidence type="ECO:0000313" key="1">
    <source>
        <dbReference type="EMBL" id="GAH35335.1"/>
    </source>
</evidence>
<reference evidence="1" key="1">
    <citation type="journal article" date="2014" name="Front. Microbiol.">
        <title>High frequency of phylogenetically diverse reductive dehalogenase-homologous genes in deep subseafloor sedimentary metagenomes.</title>
        <authorList>
            <person name="Kawai M."/>
            <person name="Futagami T."/>
            <person name="Toyoda A."/>
            <person name="Takaki Y."/>
            <person name="Nishi S."/>
            <person name="Hori S."/>
            <person name="Arai W."/>
            <person name="Tsubouchi T."/>
            <person name="Morono Y."/>
            <person name="Uchiyama I."/>
            <person name="Ito T."/>
            <person name="Fujiyama A."/>
            <person name="Inagaki F."/>
            <person name="Takami H."/>
        </authorList>
    </citation>
    <scope>NUCLEOTIDE SEQUENCE</scope>
    <source>
        <strain evidence="1">Expedition CK06-06</strain>
    </source>
</reference>